<evidence type="ECO:0000256" key="6">
    <source>
        <dbReference type="ARBA" id="ARBA00061147"/>
    </source>
</evidence>
<dbReference type="PANTHER" id="PTHR43400:SF10">
    <property type="entry name" value="3-OXOSTEROID 1-DEHYDROGENASE"/>
    <property type="match status" value="1"/>
</dbReference>
<evidence type="ECO:0000256" key="7">
    <source>
        <dbReference type="ARBA" id="ARBA00066536"/>
    </source>
</evidence>
<evidence type="ECO:0000256" key="5">
    <source>
        <dbReference type="ARBA" id="ARBA00051951"/>
    </source>
</evidence>
<dbReference type="FunFam" id="3.50.50.60:FF:000208">
    <property type="entry name" value="3-ketosteroid dehydrogenase"/>
    <property type="match status" value="1"/>
</dbReference>
<evidence type="ECO:0000256" key="1">
    <source>
        <dbReference type="ARBA" id="ARBA00001974"/>
    </source>
</evidence>
<dbReference type="EC" id="1.3.99.4" evidence="7"/>
<proteinExistence type="inferred from homology"/>
<gene>
    <name evidence="10" type="primary">kstD</name>
    <name evidence="10" type="ORF">SDENCHOL_11196</name>
</gene>
<comment type="catalytic activity">
    <reaction evidence="5">
        <text>a 3-oxosteroid + A = a 3-oxo-Delta(1)-steroid + AH2</text>
        <dbReference type="Rhea" id="RHEA:13329"/>
        <dbReference type="ChEBI" id="CHEBI:13193"/>
        <dbReference type="ChEBI" id="CHEBI:17499"/>
        <dbReference type="ChEBI" id="CHEBI:20156"/>
        <dbReference type="ChEBI" id="CHEBI:47788"/>
        <dbReference type="EC" id="1.3.99.4"/>
    </reaction>
</comment>
<accession>A0A7Z7MV15</accession>
<name>A0A7Z7MV15_9PROT</name>
<evidence type="ECO:0000313" key="10">
    <source>
        <dbReference type="EMBL" id="SMB25049.1"/>
    </source>
</evidence>
<evidence type="ECO:0000259" key="9">
    <source>
        <dbReference type="Pfam" id="PF00890"/>
    </source>
</evidence>
<evidence type="ECO:0000256" key="2">
    <source>
        <dbReference type="ARBA" id="ARBA00022630"/>
    </source>
</evidence>
<dbReference type="GO" id="GO:0047571">
    <property type="term" value="F:3-oxosteroid 1-dehydrogenase activity"/>
    <property type="evidence" value="ECO:0007669"/>
    <property type="project" value="UniProtKB-EC"/>
</dbReference>
<keyword evidence="2" id="KW-0285">Flavoprotein</keyword>
<evidence type="ECO:0000256" key="4">
    <source>
        <dbReference type="ARBA" id="ARBA00023002"/>
    </source>
</evidence>
<dbReference type="InterPro" id="IPR036188">
    <property type="entry name" value="FAD/NAD-bd_sf"/>
</dbReference>
<evidence type="ECO:0000313" key="11">
    <source>
        <dbReference type="Proteomes" id="UP000242886"/>
    </source>
</evidence>
<dbReference type="InterPro" id="IPR003953">
    <property type="entry name" value="FAD-dep_OxRdtase_2_FAD-bd"/>
</dbReference>
<dbReference type="SUPFAM" id="SSF56425">
    <property type="entry name" value="Succinate dehydrogenase/fumarate reductase flavoprotein, catalytic domain"/>
    <property type="match status" value="1"/>
</dbReference>
<reference evidence="10" key="1">
    <citation type="submission" date="2017-03" db="EMBL/GenBank/DDBJ databases">
        <authorList>
            <consortium name="AG Boll"/>
        </authorList>
    </citation>
    <scope>NUCLEOTIDE SEQUENCE [LARGE SCALE GENOMIC DNA]</scope>
    <source>
        <strain evidence="10">Chol</strain>
    </source>
</reference>
<dbReference type="SUPFAM" id="SSF51905">
    <property type="entry name" value="FAD/NAD(P)-binding domain"/>
    <property type="match status" value="1"/>
</dbReference>
<comment type="cofactor">
    <cofactor evidence="1">
        <name>FAD</name>
        <dbReference type="ChEBI" id="CHEBI:57692"/>
    </cofactor>
</comment>
<comment type="similarity">
    <text evidence="6">Belongs to the FAD-dependent oxidoreductase 2 family. 3-oxosteroid dehydrogenase subfamily.</text>
</comment>
<dbReference type="InterPro" id="IPR050315">
    <property type="entry name" value="FAD-oxidoreductase_2"/>
</dbReference>
<keyword evidence="3" id="KW-0274">FAD</keyword>
<evidence type="ECO:0000256" key="3">
    <source>
        <dbReference type="ARBA" id="ARBA00022827"/>
    </source>
</evidence>
<sequence>MAADMANDVDCITDVLVVGSGGGGMVAALVASDLGLKTLMIEKTACYGGSTARSGGGIWVPCNRLMKQAGVADTPEEARAYLQATVGDRSPRASQEAYVRNAAPMIDWVRKHTPAQFSYMPGYADYYPELPGGKAQGRAIEAELFDGRQLGEDLASLRPPYIEMPGGLAFRAREFQKIGMVMRTWEGKATAMRVGARVAMNRLAGKKLLMMGQSLIGGMRLGMKQRNIPLWLNTPLKELIVDDGRVVGVIAERDGQTVTLRARRAVILAAGGFEHNAEMRRQYQRQPISTAWTVGSEGNTGDAIQAGIRAGAAIDLMDEAWWGPTSLPPGRAPAFHVGERSHPGIIMVNQRGERFTNEAASYVQVVQEMYRHHTDDNAHVPCHFIFDQRFRDNYLFADLPPRQPVPGHYLKHGYIHRADSLAELATRLGLPAAGLQATVERYNAFARDGKDADFHRGESAYDRYYGDPTVKPNPTMAPIEKPPFYGVEVVAGDLGTKGGLMVDEYARVKRADGSLIDGLYCVGNSAASVMGATYPGPGCTIGCTMTFGYIAAHHIAGRTT</sequence>
<dbReference type="Gene3D" id="3.50.50.60">
    <property type="entry name" value="FAD/NAD(P)-binding domain"/>
    <property type="match status" value="2"/>
</dbReference>
<dbReference type="RefSeq" id="WP_197706857.1">
    <property type="nucleotide sequence ID" value="NZ_LT837803.1"/>
</dbReference>
<dbReference type="Gene3D" id="3.90.700.10">
    <property type="entry name" value="Succinate dehydrogenase/fumarate reductase flavoprotein, catalytic domain"/>
    <property type="match status" value="1"/>
</dbReference>
<dbReference type="EMBL" id="LT837803">
    <property type="protein sequence ID" value="SMB25049.1"/>
    <property type="molecule type" value="Genomic_DNA"/>
</dbReference>
<dbReference type="AlphaFoldDB" id="A0A7Z7MV15"/>
<protein>
    <recommendedName>
        <fullName evidence="8">3-oxosteroid 1-dehydrogenase</fullName>
        <ecNumber evidence="7">1.3.99.4</ecNumber>
    </recommendedName>
</protein>
<evidence type="ECO:0000256" key="8">
    <source>
        <dbReference type="ARBA" id="ARBA00069709"/>
    </source>
</evidence>
<organism evidence="10 11">
    <name type="scientific">Sterolibacterium denitrificans</name>
    <dbReference type="NCBI Taxonomy" id="157592"/>
    <lineage>
        <taxon>Bacteria</taxon>
        <taxon>Pseudomonadati</taxon>
        <taxon>Pseudomonadota</taxon>
        <taxon>Betaproteobacteria</taxon>
        <taxon>Nitrosomonadales</taxon>
        <taxon>Sterolibacteriaceae</taxon>
        <taxon>Sterolibacterium</taxon>
    </lineage>
</organism>
<feature type="domain" description="FAD-dependent oxidoreductase 2 FAD-binding" evidence="9">
    <location>
        <begin position="14"/>
        <end position="541"/>
    </location>
</feature>
<dbReference type="InterPro" id="IPR027477">
    <property type="entry name" value="Succ_DH/fumarate_Rdtase_cat_sf"/>
</dbReference>
<dbReference type="Proteomes" id="UP000242886">
    <property type="component" value="Chromosome SDENCHOL"/>
</dbReference>
<dbReference type="GO" id="GO:0008202">
    <property type="term" value="P:steroid metabolic process"/>
    <property type="evidence" value="ECO:0007669"/>
    <property type="project" value="UniProtKB-ARBA"/>
</dbReference>
<keyword evidence="4 10" id="KW-0560">Oxidoreductase</keyword>
<keyword evidence="11" id="KW-1185">Reference proteome</keyword>
<dbReference type="PANTHER" id="PTHR43400">
    <property type="entry name" value="FUMARATE REDUCTASE"/>
    <property type="match status" value="1"/>
</dbReference>
<dbReference type="Pfam" id="PF00890">
    <property type="entry name" value="FAD_binding_2"/>
    <property type="match status" value="1"/>
</dbReference>